<dbReference type="GO" id="GO:0008113">
    <property type="term" value="F:peptide-methionine (S)-S-oxide reductase activity"/>
    <property type="evidence" value="ECO:0007669"/>
    <property type="project" value="UniProtKB-EC"/>
</dbReference>
<dbReference type="EMBL" id="BRXZ01000830">
    <property type="protein sequence ID" value="GMH55180.1"/>
    <property type="molecule type" value="Genomic_DNA"/>
</dbReference>
<evidence type="ECO:0000256" key="6">
    <source>
        <dbReference type="ARBA" id="ARBA00047806"/>
    </source>
</evidence>
<comment type="similarity">
    <text evidence="1">Belongs to the MsrA Met sulfoxide reductase family.</text>
</comment>
<dbReference type="Gene3D" id="3.30.70.330">
    <property type="match status" value="1"/>
</dbReference>
<protein>
    <recommendedName>
        <fullName evidence="2">peptide-methionine (S)-S-oxide reductase</fullName>
        <ecNumber evidence="2">1.8.4.11</ecNumber>
    </recommendedName>
    <alternativeName>
        <fullName evidence="5">Peptide-methionine (S)-S-oxide reductase</fullName>
    </alternativeName>
    <alternativeName>
        <fullName evidence="4">Protein-methionine-S-oxide reductase</fullName>
    </alternativeName>
</protein>
<dbReference type="InterPro" id="IPR002569">
    <property type="entry name" value="Met_Sox_Rdtase_MsrA_dom"/>
</dbReference>
<evidence type="ECO:0000256" key="4">
    <source>
        <dbReference type="ARBA" id="ARBA00030273"/>
    </source>
</evidence>
<evidence type="ECO:0000256" key="3">
    <source>
        <dbReference type="ARBA" id="ARBA00023002"/>
    </source>
</evidence>
<feature type="signal peptide" evidence="10">
    <location>
        <begin position="1"/>
        <end position="18"/>
    </location>
</feature>
<name>A0A9W6ZSJ5_9STRA</name>
<keyword evidence="8" id="KW-0694">RNA-binding</keyword>
<evidence type="ECO:0000313" key="13">
    <source>
        <dbReference type="Proteomes" id="UP001165082"/>
    </source>
</evidence>
<comment type="catalytic activity">
    <reaction evidence="6">
        <text>L-methionyl-[protein] + [thioredoxin]-disulfide + H2O = L-methionyl-(S)-S-oxide-[protein] + [thioredoxin]-dithiol</text>
        <dbReference type="Rhea" id="RHEA:14217"/>
        <dbReference type="Rhea" id="RHEA-COMP:10698"/>
        <dbReference type="Rhea" id="RHEA-COMP:10700"/>
        <dbReference type="Rhea" id="RHEA-COMP:12313"/>
        <dbReference type="Rhea" id="RHEA-COMP:12315"/>
        <dbReference type="ChEBI" id="CHEBI:15377"/>
        <dbReference type="ChEBI" id="CHEBI:16044"/>
        <dbReference type="ChEBI" id="CHEBI:29950"/>
        <dbReference type="ChEBI" id="CHEBI:44120"/>
        <dbReference type="ChEBI" id="CHEBI:50058"/>
        <dbReference type="EC" id="1.8.4.11"/>
    </reaction>
</comment>
<sequence>MRKSFGILALGVLKGAHAFSPAVVPAFNRHAQRANISLVQRRMFGSLFGGGGAAGQKIVYDNLKGAAKEMGKLALAGEIAEKSEKGYNIATFAGGCFWGLELAYQRVPGVVETAVGYCQGPEPEPTYGQVCSGSTGHTEAIQVYYDDTCTYEDLLNTFFDRVDPTTVNGQGNDRGTQYRTGVYPHSDAQMEVAKARFEVEKGNYRRSIAKLPLSMSDDLDAFFSDVAAAEASIKPTEDDSKEITEDPPTKKRKLESSPVIQTISSVSAKPMKASESFAKKAEQQQQQPSYAGPTPPPQPLQQQSYVHPSVLPYQQHAPVQRPVAPKPAAPKVEKQTKAAVRSAAGKTWIDHSLEDWPANDIRLFVGDIAKEVTEPMLMNAFKEYKSCAKVKIIFDKRTGASKGFGFVSFLDAKDAANCLRQMNDKYIGGRPIKVKKSEWKDRDMKEVKKKKKKEDKRKKEWL</sequence>
<dbReference type="InterPro" id="IPR050162">
    <property type="entry name" value="MsrA_MetSO_reductase"/>
</dbReference>
<keyword evidence="13" id="KW-1185">Reference proteome</keyword>
<gene>
    <name evidence="12" type="ORF">TrRE_jg7854</name>
</gene>
<evidence type="ECO:0000256" key="8">
    <source>
        <dbReference type="PROSITE-ProRule" id="PRU00176"/>
    </source>
</evidence>
<dbReference type="SUPFAM" id="SSF55068">
    <property type="entry name" value="Peptide methionine sulfoxide reductase"/>
    <property type="match status" value="1"/>
</dbReference>
<dbReference type="EC" id="1.8.4.11" evidence="2"/>
<dbReference type="InterPro" id="IPR012677">
    <property type="entry name" value="Nucleotide-bd_a/b_plait_sf"/>
</dbReference>
<dbReference type="Pfam" id="PF00076">
    <property type="entry name" value="RRM_1"/>
    <property type="match status" value="1"/>
</dbReference>
<dbReference type="HAMAP" id="MF_01401">
    <property type="entry name" value="MsrA"/>
    <property type="match status" value="1"/>
</dbReference>
<evidence type="ECO:0000256" key="7">
    <source>
        <dbReference type="ARBA" id="ARBA00048782"/>
    </source>
</evidence>
<dbReference type="Proteomes" id="UP001165082">
    <property type="component" value="Unassembled WGS sequence"/>
</dbReference>
<dbReference type="Pfam" id="PF01625">
    <property type="entry name" value="PMSR"/>
    <property type="match status" value="1"/>
</dbReference>
<dbReference type="OrthoDB" id="1749473at2759"/>
<dbReference type="Gene3D" id="3.30.1060.10">
    <property type="entry name" value="Peptide methionine sulphoxide reductase MsrA"/>
    <property type="match status" value="1"/>
</dbReference>
<dbReference type="PROSITE" id="PS50102">
    <property type="entry name" value="RRM"/>
    <property type="match status" value="1"/>
</dbReference>
<dbReference type="GO" id="GO:0003723">
    <property type="term" value="F:RNA binding"/>
    <property type="evidence" value="ECO:0007669"/>
    <property type="project" value="UniProtKB-UniRule"/>
</dbReference>
<dbReference type="SUPFAM" id="SSF54928">
    <property type="entry name" value="RNA-binding domain, RBD"/>
    <property type="match status" value="1"/>
</dbReference>
<evidence type="ECO:0000313" key="12">
    <source>
        <dbReference type="EMBL" id="GMH55180.1"/>
    </source>
</evidence>
<dbReference type="GO" id="GO:0034599">
    <property type="term" value="P:cellular response to oxidative stress"/>
    <property type="evidence" value="ECO:0007669"/>
    <property type="project" value="TreeGrafter"/>
</dbReference>
<evidence type="ECO:0000259" key="11">
    <source>
        <dbReference type="PROSITE" id="PS50102"/>
    </source>
</evidence>
<feature type="domain" description="RRM" evidence="11">
    <location>
        <begin position="361"/>
        <end position="439"/>
    </location>
</feature>
<dbReference type="InterPro" id="IPR000504">
    <property type="entry name" value="RRM_dom"/>
</dbReference>
<dbReference type="SMART" id="SM00360">
    <property type="entry name" value="RRM"/>
    <property type="match status" value="1"/>
</dbReference>
<comment type="catalytic activity">
    <reaction evidence="7">
        <text>[thioredoxin]-disulfide + L-methionine + H2O = L-methionine (S)-S-oxide + [thioredoxin]-dithiol</text>
        <dbReference type="Rhea" id="RHEA:19993"/>
        <dbReference type="Rhea" id="RHEA-COMP:10698"/>
        <dbReference type="Rhea" id="RHEA-COMP:10700"/>
        <dbReference type="ChEBI" id="CHEBI:15377"/>
        <dbReference type="ChEBI" id="CHEBI:29950"/>
        <dbReference type="ChEBI" id="CHEBI:50058"/>
        <dbReference type="ChEBI" id="CHEBI:57844"/>
        <dbReference type="ChEBI" id="CHEBI:58772"/>
        <dbReference type="EC" id="1.8.4.11"/>
    </reaction>
</comment>
<dbReference type="AlphaFoldDB" id="A0A9W6ZSJ5"/>
<accession>A0A9W6ZSJ5</accession>
<dbReference type="NCBIfam" id="TIGR00401">
    <property type="entry name" value="msrA"/>
    <property type="match status" value="1"/>
</dbReference>
<feature type="compositionally biased region" description="Polar residues" evidence="9">
    <location>
        <begin position="258"/>
        <end position="267"/>
    </location>
</feature>
<dbReference type="InterPro" id="IPR035979">
    <property type="entry name" value="RBD_domain_sf"/>
</dbReference>
<evidence type="ECO:0000256" key="1">
    <source>
        <dbReference type="ARBA" id="ARBA00005591"/>
    </source>
</evidence>
<evidence type="ECO:0000256" key="10">
    <source>
        <dbReference type="SAM" id="SignalP"/>
    </source>
</evidence>
<feature type="compositionally biased region" description="Basic residues" evidence="9">
    <location>
        <begin position="447"/>
        <end position="456"/>
    </location>
</feature>
<dbReference type="InterPro" id="IPR036509">
    <property type="entry name" value="Met_Sox_Rdtase_MsrA_sf"/>
</dbReference>
<reference evidence="12" key="1">
    <citation type="submission" date="2022-07" db="EMBL/GenBank/DDBJ databases">
        <title>Genome analysis of Parmales, a sister group of diatoms, reveals the evolutionary specialization of diatoms from phago-mixotrophs to photoautotrophs.</title>
        <authorList>
            <person name="Ban H."/>
            <person name="Sato S."/>
            <person name="Yoshikawa S."/>
            <person name="Kazumasa Y."/>
            <person name="Nakamura Y."/>
            <person name="Ichinomiya M."/>
            <person name="Saitoh K."/>
            <person name="Sato N."/>
            <person name="Blanc-Mathieu R."/>
            <person name="Endo H."/>
            <person name="Kuwata A."/>
            <person name="Ogata H."/>
        </authorList>
    </citation>
    <scope>NUCLEOTIDE SEQUENCE</scope>
</reference>
<evidence type="ECO:0000256" key="2">
    <source>
        <dbReference type="ARBA" id="ARBA00012502"/>
    </source>
</evidence>
<comment type="caution">
    <text evidence="12">The sequence shown here is derived from an EMBL/GenBank/DDBJ whole genome shotgun (WGS) entry which is preliminary data.</text>
</comment>
<evidence type="ECO:0000256" key="9">
    <source>
        <dbReference type="SAM" id="MobiDB-lite"/>
    </source>
</evidence>
<dbReference type="GO" id="GO:0005737">
    <property type="term" value="C:cytoplasm"/>
    <property type="evidence" value="ECO:0007669"/>
    <property type="project" value="TreeGrafter"/>
</dbReference>
<dbReference type="PANTHER" id="PTHR42799">
    <property type="entry name" value="MITOCHONDRIAL PEPTIDE METHIONINE SULFOXIDE REDUCTASE"/>
    <property type="match status" value="1"/>
</dbReference>
<keyword evidence="3" id="KW-0560">Oxidoreductase</keyword>
<dbReference type="PANTHER" id="PTHR42799:SF2">
    <property type="entry name" value="MITOCHONDRIAL PEPTIDE METHIONINE SULFOXIDE REDUCTASE"/>
    <property type="match status" value="1"/>
</dbReference>
<feature type="region of interest" description="Disordered" evidence="9">
    <location>
        <begin position="232"/>
        <end position="303"/>
    </location>
</feature>
<feature type="compositionally biased region" description="Basic and acidic residues" evidence="9">
    <location>
        <begin position="235"/>
        <end position="249"/>
    </location>
</feature>
<feature type="region of interest" description="Disordered" evidence="9">
    <location>
        <begin position="442"/>
        <end position="462"/>
    </location>
</feature>
<feature type="chain" id="PRO_5040954305" description="peptide-methionine (S)-S-oxide reductase" evidence="10">
    <location>
        <begin position="19"/>
        <end position="462"/>
    </location>
</feature>
<organism evidence="12 13">
    <name type="scientific">Triparma retinervis</name>
    <dbReference type="NCBI Taxonomy" id="2557542"/>
    <lineage>
        <taxon>Eukaryota</taxon>
        <taxon>Sar</taxon>
        <taxon>Stramenopiles</taxon>
        <taxon>Ochrophyta</taxon>
        <taxon>Bolidophyceae</taxon>
        <taxon>Parmales</taxon>
        <taxon>Triparmaceae</taxon>
        <taxon>Triparma</taxon>
    </lineage>
</organism>
<evidence type="ECO:0000256" key="5">
    <source>
        <dbReference type="ARBA" id="ARBA00030643"/>
    </source>
</evidence>
<proteinExistence type="inferred from homology"/>
<keyword evidence="10" id="KW-0732">Signal</keyword>